<evidence type="ECO:0000256" key="4">
    <source>
        <dbReference type="ARBA" id="ARBA00023186"/>
    </source>
</evidence>
<feature type="region of interest" description="Disordered" evidence="7">
    <location>
        <begin position="565"/>
        <end position="650"/>
    </location>
</feature>
<evidence type="ECO:0000256" key="3">
    <source>
        <dbReference type="ARBA" id="ARBA00022763"/>
    </source>
</evidence>
<feature type="domain" description="Chromatin assembly factor 1 subunit A dimerization" evidence="9">
    <location>
        <begin position="414"/>
        <end position="487"/>
    </location>
</feature>
<dbReference type="GO" id="GO:0005634">
    <property type="term" value="C:nucleus"/>
    <property type="evidence" value="ECO:0007669"/>
    <property type="project" value="UniProtKB-SubCell"/>
</dbReference>
<comment type="subcellular location">
    <subcellularLocation>
        <location evidence="1">Nucleus</location>
    </subcellularLocation>
</comment>
<proteinExistence type="predicted"/>
<feature type="domain" description="Chromatin assembly factor 1 subunit Cac1-like C-terminal" evidence="10">
    <location>
        <begin position="656"/>
        <end position="711"/>
    </location>
</feature>
<dbReference type="InterPro" id="IPR022043">
    <property type="entry name" value="CAF1A_DD"/>
</dbReference>
<feature type="domain" description="Chromatin assembly factor 1 p150 subunit acidic region" evidence="8">
    <location>
        <begin position="149"/>
        <end position="269"/>
    </location>
</feature>
<feature type="region of interest" description="Disordered" evidence="7">
    <location>
        <begin position="1"/>
        <end position="295"/>
    </location>
</feature>
<dbReference type="Pfam" id="PF21796">
    <property type="entry name" value="Cac1_C"/>
    <property type="match status" value="1"/>
</dbReference>
<feature type="compositionally biased region" description="Low complexity" evidence="7">
    <location>
        <begin position="117"/>
        <end position="131"/>
    </location>
</feature>
<dbReference type="RefSeq" id="XP_037194862.1">
    <property type="nucleotide sequence ID" value="XM_037332734.1"/>
</dbReference>
<evidence type="ECO:0000256" key="6">
    <source>
        <dbReference type="ARBA" id="ARBA00023242"/>
    </source>
</evidence>
<dbReference type="GeneID" id="59256426"/>
<dbReference type="Pfam" id="PF12253">
    <property type="entry name" value="CAF1A_dimeriz"/>
    <property type="match status" value="1"/>
</dbReference>
<evidence type="ECO:0000259" key="10">
    <source>
        <dbReference type="Pfam" id="PF21796"/>
    </source>
</evidence>
<feature type="compositionally biased region" description="Basic and acidic residues" evidence="7">
    <location>
        <begin position="641"/>
        <end position="650"/>
    </location>
</feature>
<keyword evidence="5" id="KW-0234">DNA repair</keyword>
<protein>
    <submittedName>
        <fullName evidence="11">Putative chromatin assembly factor 1 subunit protein</fullName>
    </submittedName>
</protein>
<dbReference type="GO" id="GO:0006334">
    <property type="term" value="P:nucleosome assembly"/>
    <property type="evidence" value="ECO:0007669"/>
    <property type="project" value="TreeGrafter"/>
</dbReference>
<evidence type="ECO:0000256" key="7">
    <source>
        <dbReference type="SAM" id="MobiDB-lite"/>
    </source>
</evidence>
<organism evidence="11 12">
    <name type="scientific">Botrytis fragariae</name>
    <dbReference type="NCBI Taxonomy" id="1964551"/>
    <lineage>
        <taxon>Eukaryota</taxon>
        <taxon>Fungi</taxon>
        <taxon>Dikarya</taxon>
        <taxon>Ascomycota</taxon>
        <taxon>Pezizomycotina</taxon>
        <taxon>Leotiomycetes</taxon>
        <taxon>Helotiales</taxon>
        <taxon>Sclerotiniaceae</taxon>
        <taxon>Botrytis</taxon>
    </lineage>
</organism>
<dbReference type="PANTHER" id="PTHR15272:SF0">
    <property type="entry name" value="CHROMATIN ASSEMBLY FACTOR 1 SUBUNIT A"/>
    <property type="match status" value="1"/>
</dbReference>
<evidence type="ECO:0000259" key="9">
    <source>
        <dbReference type="Pfam" id="PF12253"/>
    </source>
</evidence>
<sequence length="712" mass="79771">METRRGSPSSGLKKRDFEESFGLIEPFHLEEEERKRIEDMNSQADIDPPLPSKESADESEAESTAESLPTPPVSIQSTKREREREVTPAESTVSSLSDLGSRSTPSLNGGSPVRGSAFAALNGNANANKMPPAKKPKLSFAEKEARAIEKKFKEEERKMEREKKEHEKQAQLEEKRKKDKERDEEKRKREAEKEEEKKRKEAEKEVERKKKDEEKAAREEKKRLKDEEKRKKDEEKQRIEEEKKKKAASQKTLSSFFGTPVSAKTSKDDVSTSPASASRSMAPIPMTSTTLTPSKKEISPYDKMFPAFFVQSGVRLAPINHFAGDEERSQIVQSTIDAYILGNRSPGRKRAFDAIELFHLSSSSSLERGKSIVPVREIMAELSGNPTKPIDLTADSQNSQIKRTKAQLKDVPMKFLKFQEDVRPPYQGTYTHIPINGISKLARNPMRRDLPNTNYDYDSEAEWIEDEDAEDLNSEGEEDEEGLDDAEDMDGFLDDENDDLLISRRAMGGVQGDLEPVSTGLCWEDRKKRSTNVKMMPFRMEFILDPKMKSIDPFSTQYWDPIVPLSQTGSMDPPRLPLKSTNTNARQTSPSPLGSTSNNKKVSNPNQKSTPLSFFGTPASSTTTTSLPIHQGQGQGQGQEAKADTKPKKYLPDSDLPAFKEAIQGSDLSKVGLVEVLKKKFPGRTGGAIKATLDLVAKRVGGKEAEKRWVLV</sequence>
<dbReference type="EMBL" id="JABFCT010000004">
    <property type="protein sequence ID" value="KAF5875916.1"/>
    <property type="molecule type" value="Genomic_DNA"/>
</dbReference>
<evidence type="ECO:0000256" key="1">
    <source>
        <dbReference type="ARBA" id="ARBA00004123"/>
    </source>
</evidence>
<keyword evidence="12" id="KW-1185">Reference proteome</keyword>
<feature type="compositionally biased region" description="Basic and acidic residues" evidence="7">
    <location>
        <begin position="27"/>
        <end position="39"/>
    </location>
</feature>
<keyword evidence="6" id="KW-0539">Nucleus</keyword>
<feature type="compositionally biased region" description="Polar residues" evidence="7">
    <location>
        <begin position="1"/>
        <end position="10"/>
    </location>
</feature>
<dbReference type="Proteomes" id="UP000531561">
    <property type="component" value="Unassembled WGS sequence"/>
</dbReference>
<dbReference type="Pfam" id="PF11600">
    <property type="entry name" value="CAF1A_acidic"/>
    <property type="match status" value="1"/>
</dbReference>
<dbReference type="GO" id="GO:0006281">
    <property type="term" value="P:DNA repair"/>
    <property type="evidence" value="ECO:0007669"/>
    <property type="project" value="UniProtKB-KW"/>
</dbReference>
<dbReference type="OrthoDB" id="79480at2759"/>
<keyword evidence="4" id="KW-0143">Chaperone</keyword>
<reference evidence="11 12" key="1">
    <citation type="journal article" date="2020" name="Phytopathology">
        <title>A high-quality genome resource of Botrytis fragariae, a new and rapidly spreading fungal pathogen causing strawberry gray mold in the U.S.A.</title>
        <authorList>
            <person name="Wu Y."/>
            <person name="Saski C.A."/>
            <person name="Schnabel G."/>
            <person name="Xiao S."/>
            <person name="Hu M."/>
        </authorList>
    </citation>
    <scope>NUCLEOTIDE SEQUENCE [LARGE SCALE GENOMIC DNA]</scope>
    <source>
        <strain evidence="11 12">BVB16</strain>
    </source>
</reference>
<feature type="region of interest" description="Disordered" evidence="7">
    <location>
        <begin position="464"/>
        <end position="490"/>
    </location>
</feature>
<feature type="compositionally biased region" description="Basic and acidic residues" evidence="7">
    <location>
        <begin position="140"/>
        <end position="244"/>
    </location>
</feature>
<evidence type="ECO:0000313" key="11">
    <source>
        <dbReference type="EMBL" id="KAF5875916.1"/>
    </source>
</evidence>
<evidence type="ECO:0000256" key="2">
    <source>
        <dbReference type="ARBA" id="ARBA00022705"/>
    </source>
</evidence>
<evidence type="ECO:0000313" key="12">
    <source>
        <dbReference type="Proteomes" id="UP000531561"/>
    </source>
</evidence>
<accession>A0A8H6AYG2</accession>
<keyword evidence="2" id="KW-0235">DNA replication</keyword>
<dbReference type="AlphaFoldDB" id="A0A8H6AYG2"/>
<comment type="caution">
    <text evidence="11">The sequence shown here is derived from an EMBL/GenBank/DDBJ whole genome shotgun (WGS) entry which is preliminary data.</text>
</comment>
<evidence type="ECO:0000259" key="8">
    <source>
        <dbReference type="Pfam" id="PF11600"/>
    </source>
</evidence>
<feature type="compositionally biased region" description="Polar residues" evidence="7">
    <location>
        <begin position="89"/>
        <end position="109"/>
    </location>
</feature>
<evidence type="ECO:0000256" key="5">
    <source>
        <dbReference type="ARBA" id="ARBA00023204"/>
    </source>
</evidence>
<feature type="compositionally biased region" description="Polar residues" evidence="7">
    <location>
        <begin position="579"/>
        <end position="612"/>
    </location>
</feature>
<feature type="compositionally biased region" description="Basic and acidic residues" evidence="7">
    <location>
        <begin position="78"/>
        <end position="87"/>
    </location>
</feature>
<dbReference type="GO" id="GO:0033186">
    <property type="term" value="C:CAF-1 complex"/>
    <property type="evidence" value="ECO:0007669"/>
    <property type="project" value="TreeGrafter"/>
</dbReference>
<dbReference type="PANTHER" id="PTHR15272">
    <property type="entry name" value="CHROMATIN ASSEMBLY FACTOR 1 SUBUNIT A CAF-1 SUBUNIT A"/>
    <property type="match status" value="1"/>
</dbReference>
<keyword evidence="3" id="KW-0227">DNA damage</keyword>
<name>A0A8H6AYG2_9HELO</name>
<dbReference type="InterPro" id="IPR021644">
    <property type="entry name" value="CAF-1_p150_acidic"/>
</dbReference>
<dbReference type="InterPro" id="IPR048800">
    <property type="entry name" value="Cac1-like_C"/>
</dbReference>
<gene>
    <name evidence="11" type="ORF">Bfra_002312</name>
</gene>